<dbReference type="GO" id="GO:0052856">
    <property type="term" value="F:NAD(P)HX epimerase activity"/>
    <property type="evidence" value="ECO:0007669"/>
    <property type="project" value="TreeGrafter"/>
</dbReference>
<dbReference type="InterPro" id="IPR029056">
    <property type="entry name" value="Ribokinase-like"/>
</dbReference>
<dbReference type="GO" id="GO:0005524">
    <property type="term" value="F:ATP binding"/>
    <property type="evidence" value="ECO:0007669"/>
    <property type="project" value="UniProtKB-KW"/>
</dbReference>
<keyword evidence="2 6" id="KW-0067">ATP-binding</keyword>
<organism evidence="8 9">
    <name type="scientific">Candidatus Faeciplasma avium</name>
    <dbReference type="NCBI Taxonomy" id="2840798"/>
    <lineage>
        <taxon>Bacteria</taxon>
        <taxon>Bacillati</taxon>
        <taxon>Bacillota</taxon>
        <taxon>Clostridia</taxon>
        <taxon>Eubacteriales</taxon>
        <taxon>Oscillospiraceae</taxon>
        <taxon>Oscillospiraceae incertae sedis</taxon>
        <taxon>Candidatus Faeciplasma</taxon>
    </lineage>
</organism>
<keyword evidence="1 6" id="KW-0547">Nucleotide-binding</keyword>
<reference evidence="8" key="1">
    <citation type="submission" date="2020-10" db="EMBL/GenBank/DDBJ databases">
        <authorList>
            <person name="Gilroy R."/>
        </authorList>
    </citation>
    <scope>NUCLEOTIDE SEQUENCE</scope>
    <source>
        <strain evidence="8">1370</strain>
    </source>
</reference>
<feature type="binding site" evidence="6">
    <location>
        <position position="273"/>
    </location>
    <ligand>
        <name>(6S)-NADPHX</name>
        <dbReference type="ChEBI" id="CHEBI:64076"/>
    </ligand>
</feature>
<keyword evidence="5 6" id="KW-0456">Lyase</keyword>
<comment type="subunit">
    <text evidence="6">Homotetramer.</text>
</comment>
<sequence>MTAHHKKISWSRQKKAEEYAKKHNITVRRACRLVAEDDPGGREIELPSRSYCQSLIKRRQVSSHKGSFGKCLIIAGSQRYPGAAQIATIAALRSGAGLVSVFTSLGCAAALAISAKEATLMPCPADENGFILPSDREIKELSQSCRGASSILIGCGLGISTGGMTALRTAIESSACPIIIDADGINLVFSGIELLRKARGRLILTPHPAELSRLLKSPLDEVLKNRYPLARELSRELDAVIAAKSSDTLIISPERACLTGFGNDGLSKGGSGDLQAGITASLLAQGYGAFEAALLGSAILGICCERVSRRLSKTGMLASDILDYLPKLFKSYE</sequence>
<comment type="catalytic activity">
    <reaction evidence="6">
        <text>(6S)-NADPHX + ADP = AMP + phosphate + NADPH + H(+)</text>
        <dbReference type="Rhea" id="RHEA:32235"/>
        <dbReference type="ChEBI" id="CHEBI:15378"/>
        <dbReference type="ChEBI" id="CHEBI:43474"/>
        <dbReference type="ChEBI" id="CHEBI:57783"/>
        <dbReference type="ChEBI" id="CHEBI:64076"/>
        <dbReference type="ChEBI" id="CHEBI:456215"/>
        <dbReference type="ChEBI" id="CHEBI:456216"/>
        <dbReference type="EC" id="4.2.1.136"/>
    </reaction>
</comment>
<feature type="binding site" evidence="6">
    <location>
        <position position="156"/>
    </location>
    <ligand>
        <name>(6S)-NADPHX</name>
        <dbReference type="ChEBI" id="CHEBI:64076"/>
    </ligand>
</feature>
<evidence type="ECO:0000313" key="8">
    <source>
        <dbReference type="EMBL" id="HIV10179.1"/>
    </source>
</evidence>
<feature type="binding site" evidence="6">
    <location>
        <begin position="244"/>
        <end position="248"/>
    </location>
    <ligand>
        <name>AMP</name>
        <dbReference type="ChEBI" id="CHEBI:456215"/>
    </ligand>
</feature>
<comment type="function">
    <text evidence="6">Catalyzes the dehydration of the S-form of NAD(P)HX at the expense of ADP, which is converted to AMP. Together with NAD(P)HX epimerase, which catalyzes the epimerization of the S- and R-forms, the enzyme allows the repair of both epimers of NAD(P)HX, a damaged form of NAD(P)H that is a result of enzymatic or heat-dependent hydration.</text>
</comment>
<feature type="binding site" evidence="6">
    <location>
        <position position="272"/>
    </location>
    <ligand>
        <name>AMP</name>
        <dbReference type="ChEBI" id="CHEBI:456215"/>
    </ligand>
</feature>
<accession>A0A9D1NQA3</accession>
<name>A0A9D1NQA3_9FIRM</name>
<proteinExistence type="inferred from homology"/>
<comment type="similarity">
    <text evidence="6">Belongs to the NnrD/CARKD family.</text>
</comment>
<dbReference type="GO" id="GO:0110051">
    <property type="term" value="P:metabolite repair"/>
    <property type="evidence" value="ECO:0007669"/>
    <property type="project" value="TreeGrafter"/>
</dbReference>
<evidence type="ECO:0000256" key="4">
    <source>
        <dbReference type="ARBA" id="ARBA00023027"/>
    </source>
</evidence>
<evidence type="ECO:0000256" key="6">
    <source>
        <dbReference type="HAMAP-Rule" id="MF_01965"/>
    </source>
</evidence>
<dbReference type="Pfam" id="PF01256">
    <property type="entry name" value="Carb_kinase"/>
    <property type="match status" value="1"/>
</dbReference>
<dbReference type="NCBIfam" id="TIGR00196">
    <property type="entry name" value="yjeF_cterm"/>
    <property type="match status" value="1"/>
</dbReference>
<dbReference type="Gene3D" id="3.40.1190.20">
    <property type="match status" value="1"/>
</dbReference>
<keyword evidence="3 6" id="KW-0521">NADP</keyword>
<dbReference type="EMBL" id="DVOL01000007">
    <property type="protein sequence ID" value="HIV10179.1"/>
    <property type="molecule type" value="Genomic_DNA"/>
</dbReference>
<feature type="binding site" evidence="6">
    <location>
        <position position="207"/>
    </location>
    <ligand>
        <name>(6S)-NADPHX</name>
        <dbReference type="ChEBI" id="CHEBI:64076"/>
    </ligand>
</feature>
<dbReference type="PANTHER" id="PTHR12592:SF0">
    <property type="entry name" value="ATP-DEPENDENT (S)-NAD(P)H-HYDRATE DEHYDRATASE"/>
    <property type="match status" value="1"/>
</dbReference>
<dbReference type="PROSITE" id="PS51383">
    <property type="entry name" value="YJEF_C_3"/>
    <property type="match status" value="1"/>
</dbReference>
<evidence type="ECO:0000256" key="1">
    <source>
        <dbReference type="ARBA" id="ARBA00022741"/>
    </source>
</evidence>
<evidence type="ECO:0000256" key="2">
    <source>
        <dbReference type="ARBA" id="ARBA00022840"/>
    </source>
</evidence>
<gene>
    <name evidence="6" type="primary">nnrD</name>
    <name evidence="8" type="ORF">IAD28_00570</name>
</gene>
<dbReference type="Proteomes" id="UP000823960">
    <property type="component" value="Unassembled WGS sequence"/>
</dbReference>
<evidence type="ECO:0000256" key="5">
    <source>
        <dbReference type="ARBA" id="ARBA00023239"/>
    </source>
</evidence>
<evidence type="ECO:0000259" key="7">
    <source>
        <dbReference type="PROSITE" id="PS51383"/>
    </source>
</evidence>
<protein>
    <recommendedName>
        <fullName evidence="6">ADP-dependent (S)-NAD(P)H-hydrate dehydratase</fullName>
        <ecNumber evidence="6">4.2.1.136</ecNumber>
    </recommendedName>
    <alternativeName>
        <fullName evidence="6">ADP-dependent NAD(P)HX dehydratase</fullName>
    </alternativeName>
</protein>
<reference evidence="8" key="2">
    <citation type="journal article" date="2021" name="PeerJ">
        <title>Extensive microbial diversity within the chicken gut microbiome revealed by metagenomics and culture.</title>
        <authorList>
            <person name="Gilroy R."/>
            <person name="Ravi A."/>
            <person name="Getino M."/>
            <person name="Pursley I."/>
            <person name="Horton D.L."/>
            <person name="Alikhan N.F."/>
            <person name="Baker D."/>
            <person name="Gharbi K."/>
            <person name="Hall N."/>
            <person name="Watson M."/>
            <person name="Adriaenssens E.M."/>
            <person name="Foster-Nyarko E."/>
            <person name="Jarju S."/>
            <person name="Secka A."/>
            <person name="Antonio M."/>
            <person name="Oren A."/>
            <person name="Chaudhuri R.R."/>
            <person name="La Ragione R."/>
            <person name="Hildebrand F."/>
            <person name="Pallen M.J."/>
        </authorList>
    </citation>
    <scope>NUCLEOTIDE SEQUENCE</scope>
    <source>
        <strain evidence="8">1370</strain>
    </source>
</reference>
<dbReference type="GO" id="GO:0046496">
    <property type="term" value="P:nicotinamide nucleotide metabolic process"/>
    <property type="evidence" value="ECO:0007669"/>
    <property type="project" value="UniProtKB-UniRule"/>
</dbReference>
<dbReference type="EC" id="4.2.1.136" evidence="6"/>
<dbReference type="InterPro" id="IPR000631">
    <property type="entry name" value="CARKD"/>
</dbReference>
<dbReference type="GO" id="GO:0052855">
    <property type="term" value="F:ADP-dependent NAD(P)H-hydrate dehydratase activity"/>
    <property type="evidence" value="ECO:0007669"/>
    <property type="project" value="UniProtKB-UniRule"/>
</dbReference>
<dbReference type="SUPFAM" id="SSF53613">
    <property type="entry name" value="Ribokinase-like"/>
    <property type="match status" value="1"/>
</dbReference>
<feature type="binding site" evidence="6">
    <location>
        <position position="83"/>
    </location>
    <ligand>
        <name>(6S)-NADPHX</name>
        <dbReference type="ChEBI" id="CHEBI:64076"/>
    </ligand>
</feature>
<evidence type="ECO:0000256" key="3">
    <source>
        <dbReference type="ARBA" id="ARBA00022857"/>
    </source>
</evidence>
<comment type="catalytic activity">
    <reaction evidence="6">
        <text>(6S)-NADHX + ADP = AMP + phosphate + NADH + H(+)</text>
        <dbReference type="Rhea" id="RHEA:32223"/>
        <dbReference type="ChEBI" id="CHEBI:15378"/>
        <dbReference type="ChEBI" id="CHEBI:43474"/>
        <dbReference type="ChEBI" id="CHEBI:57945"/>
        <dbReference type="ChEBI" id="CHEBI:64074"/>
        <dbReference type="ChEBI" id="CHEBI:456215"/>
        <dbReference type="ChEBI" id="CHEBI:456216"/>
        <dbReference type="EC" id="4.2.1.136"/>
    </reaction>
</comment>
<dbReference type="CDD" id="cd01171">
    <property type="entry name" value="YXKO-related"/>
    <property type="match status" value="1"/>
</dbReference>
<comment type="cofactor">
    <cofactor evidence="6">
        <name>Mg(2+)</name>
        <dbReference type="ChEBI" id="CHEBI:18420"/>
    </cofactor>
</comment>
<feature type="domain" description="YjeF C-terminal" evidence="7">
    <location>
        <begin position="48"/>
        <end position="332"/>
    </location>
</feature>
<keyword evidence="4 6" id="KW-0520">NAD</keyword>
<comment type="caution">
    <text evidence="8">The sequence shown here is derived from an EMBL/GenBank/DDBJ whole genome shotgun (WGS) entry which is preliminary data.</text>
</comment>
<dbReference type="AlphaFoldDB" id="A0A9D1NQA3"/>
<dbReference type="HAMAP" id="MF_01965">
    <property type="entry name" value="NADHX_dehydratase"/>
    <property type="match status" value="1"/>
</dbReference>
<dbReference type="PANTHER" id="PTHR12592">
    <property type="entry name" value="ATP-DEPENDENT (S)-NAD(P)H-HYDRATE DEHYDRATASE FAMILY MEMBER"/>
    <property type="match status" value="1"/>
</dbReference>
<evidence type="ECO:0000313" key="9">
    <source>
        <dbReference type="Proteomes" id="UP000823960"/>
    </source>
</evidence>